<keyword evidence="2" id="KW-0677">Repeat</keyword>
<feature type="region of interest" description="Disordered" evidence="7">
    <location>
        <begin position="357"/>
        <end position="437"/>
    </location>
</feature>
<keyword evidence="6" id="KW-0539">Nucleus</keyword>
<dbReference type="GO" id="GO:0003677">
    <property type="term" value="F:DNA binding"/>
    <property type="evidence" value="ECO:0007669"/>
    <property type="project" value="UniProtKB-KW"/>
</dbReference>
<dbReference type="Gene3D" id="3.90.1460.10">
    <property type="entry name" value="GTF2I-like"/>
    <property type="match status" value="1"/>
</dbReference>
<evidence type="ECO:0000313" key="8">
    <source>
        <dbReference type="EMBL" id="RLV97927.1"/>
    </source>
</evidence>
<feature type="compositionally biased region" description="Basic and acidic residues" evidence="7">
    <location>
        <begin position="376"/>
        <end position="389"/>
    </location>
</feature>
<feature type="compositionally biased region" description="Low complexity" evidence="7">
    <location>
        <begin position="1"/>
        <end position="25"/>
    </location>
</feature>
<name>A0A3L8S7E0_CHLGU</name>
<gene>
    <name evidence="8" type="ORF">DV515_00011285</name>
</gene>
<keyword evidence="9" id="KW-1185">Reference proteome</keyword>
<dbReference type="InterPro" id="IPR042224">
    <property type="entry name" value="GTF2IRD2"/>
</dbReference>
<dbReference type="GO" id="GO:0005634">
    <property type="term" value="C:nucleus"/>
    <property type="evidence" value="ECO:0007669"/>
    <property type="project" value="UniProtKB-SubCell"/>
</dbReference>
<evidence type="ECO:0000256" key="1">
    <source>
        <dbReference type="ARBA" id="ARBA00004123"/>
    </source>
</evidence>
<dbReference type="PROSITE" id="PS51139">
    <property type="entry name" value="GTF2I"/>
    <property type="match status" value="1"/>
</dbReference>
<keyword evidence="4" id="KW-0238">DNA-binding</keyword>
<dbReference type="Proteomes" id="UP000276834">
    <property type="component" value="Unassembled WGS sequence"/>
</dbReference>
<protein>
    <submittedName>
        <fullName evidence="8">Uncharacterized protein</fullName>
    </submittedName>
</protein>
<dbReference type="PANTHER" id="PTHR47831">
    <property type="entry name" value="GENERAL TRANSCRIPTION FACTOR II-I REPEAT DOMAIN-CONTAINING PROTEIN 2"/>
    <property type="match status" value="1"/>
</dbReference>
<feature type="non-terminal residue" evidence="8">
    <location>
        <position position="437"/>
    </location>
</feature>
<proteinExistence type="predicted"/>
<organism evidence="8 9">
    <name type="scientific">Chloebia gouldiae</name>
    <name type="common">Gouldian finch</name>
    <name type="synonym">Erythrura gouldiae</name>
    <dbReference type="NCBI Taxonomy" id="44316"/>
    <lineage>
        <taxon>Eukaryota</taxon>
        <taxon>Metazoa</taxon>
        <taxon>Chordata</taxon>
        <taxon>Craniata</taxon>
        <taxon>Vertebrata</taxon>
        <taxon>Euteleostomi</taxon>
        <taxon>Archelosauria</taxon>
        <taxon>Archosauria</taxon>
        <taxon>Dinosauria</taxon>
        <taxon>Saurischia</taxon>
        <taxon>Theropoda</taxon>
        <taxon>Coelurosauria</taxon>
        <taxon>Aves</taxon>
        <taxon>Neognathae</taxon>
        <taxon>Neoaves</taxon>
        <taxon>Telluraves</taxon>
        <taxon>Australaves</taxon>
        <taxon>Passeriformes</taxon>
        <taxon>Passeroidea</taxon>
        <taxon>Passeridae</taxon>
        <taxon>Chloebia</taxon>
    </lineage>
</organism>
<reference evidence="8 9" key="1">
    <citation type="journal article" date="2018" name="Proc. R. Soc. B">
        <title>A non-coding region near Follistatin controls head colour polymorphism in the Gouldian finch.</title>
        <authorList>
            <person name="Toomey M.B."/>
            <person name="Marques C.I."/>
            <person name="Andrade P."/>
            <person name="Araujo P.M."/>
            <person name="Sabatino S."/>
            <person name="Gazda M.A."/>
            <person name="Afonso S."/>
            <person name="Lopes R.J."/>
            <person name="Corbo J.C."/>
            <person name="Carneiro M."/>
        </authorList>
    </citation>
    <scope>NUCLEOTIDE SEQUENCE [LARGE SCALE GENOMIC DNA]</scope>
    <source>
        <strain evidence="8">Red01</strain>
        <tissue evidence="8">Muscle</tissue>
    </source>
</reference>
<evidence type="ECO:0000256" key="5">
    <source>
        <dbReference type="ARBA" id="ARBA00023163"/>
    </source>
</evidence>
<comment type="caution">
    <text evidence="8">The sequence shown here is derived from an EMBL/GenBank/DDBJ whole genome shotgun (WGS) entry which is preliminary data.</text>
</comment>
<evidence type="ECO:0000256" key="7">
    <source>
        <dbReference type="SAM" id="MobiDB-lite"/>
    </source>
</evidence>
<evidence type="ECO:0000256" key="2">
    <source>
        <dbReference type="ARBA" id="ARBA00022737"/>
    </source>
</evidence>
<dbReference type="InterPro" id="IPR036647">
    <property type="entry name" value="GTF2I-like_rpt_sf"/>
</dbReference>
<sequence length="437" mass="47929">APGRSRLRAGPGRALARGPAGAAAADCVSRRPPRAPAPPRLRERIVRPPPGAALASARQRAPRARPLRSAESPRKTLRCPGAPPAAVRPLQAEGAGYLRPARKAGKQSWVSPFHSPRSHRCASGTRHYKFAGKVSKPFFVVIRGNASPFDTAGRKMAQNLAPATSIHEEESLESRMVVTFLMSGLESMCKELSKSKAEIACIGVYARNVFVVGTEKGKAFVNSREDFKMDFIEYCVTEEDRPPKLQKTKTAPSVNRQKVDAEELEALRKSVEEFFCSSYGKALGKPAAIPVTFEEIQRNQSVVIVQGLPEGVTFKHPSNYDVSTLKRILENKSGITFSINRPFLELKKHVEADMTDRSHSVTPPCESCPPVNVKTEPSKDSETNKDHGISSKMSEVTLKQERDDPNYYQFNTPGPSKTSEIDEKIAPGKSYTGKSYA</sequence>
<dbReference type="PANTHER" id="PTHR47831:SF1">
    <property type="entry name" value="GENERAL TRANSCRIPTION FACTOR II-I REPEAT DOMAIN-CONTAINING PROTEIN 2A-RELATED"/>
    <property type="match status" value="1"/>
</dbReference>
<dbReference type="OrthoDB" id="9213034at2759"/>
<feature type="region of interest" description="Disordered" evidence="7">
    <location>
        <begin position="1"/>
        <end position="88"/>
    </location>
</feature>
<keyword evidence="3" id="KW-0805">Transcription regulation</keyword>
<evidence type="ECO:0000256" key="6">
    <source>
        <dbReference type="ARBA" id="ARBA00023242"/>
    </source>
</evidence>
<dbReference type="SUPFAM" id="SSF117773">
    <property type="entry name" value="GTF2I-like repeat"/>
    <property type="match status" value="1"/>
</dbReference>
<evidence type="ECO:0000256" key="3">
    <source>
        <dbReference type="ARBA" id="ARBA00023015"/>
    </source>
</evidence>
<feature type="non-terminal residue" evidence="8">
    <location>
        <position position="1"/>
    </location>
</feature>
<evidence type="ECO:0000256" key="4">
    <source>
        <dbReference type="ARBA" id="ARBA00023125"/>
    </source>
</evidence>
<accession>A0A3L8S7E0</accession>
<dbReference type="EMBL" id="QUSF01000049">
    <property type="protein sequence ID" value="RLV97927.1"/>
    <property type="molecule type" value="Genomic_DNA"/>
</dbReference>
<keyword evidence="5" id="KW-0804">Transcription</keyword>
<comment type="subcellular location">
    <subcellularLocation>
        <location evidence="1">Nucleus</location>
    </subcellularLocation>
</comment>
<feature type="compositionally biased region" description="Polar residues" evidence="7">
    <location>
        <begin position="408"/>
        <end position="418"/>
    </location>
</feature>
<dbReference type="AlphaFoldDB" id="A0A3L8S7E0"/>
<evidence type="ECO:0000313" key="9">
    <source>
        <dbReference type="Proteomes" id="UP000276834"/>
    </source>
</evidence>
<dbReference type="Pfam" id="PF02946">
    <property type="entry name" value="GTF2I"/>
    <property type="match status" value="1"/>
</dbReference>
<dbReference type="InterPro" id="IPR004212">
    <property type="entry name" value="GTF2I"/>
</dbReference>